<feature type="coiled-coil region" evidence="4">
    <location>
        <begin position="118"/>
        <end position="227"/>
    </location>
</feature>
<evidence type="ECO:0000256" key="4">
    <source>
        <dbReference type="SAM" id="Coils"/>
    </source>
</evidence>
<keyword evidence="5" id="KW-0732">Signal</keyword>
<dbReference type="PANTHER" id="PTHR23192:SF7">
    <property type="entry name" value="OLFACTOMEDIN-4"/>
    <property type="match status" value="1"/>
</dbReference>
<dbReference type="InterPro" id="IPR003112">
    <property type="entry name" value="Olfac-like_dom"/>
</dbReference>
<dbReference type="InParanoid" id="A0A6I8PDL3"/>
<dbReference type="GO" id="GO:0005654">
    <property type="term" value="C:nucleoplasm"/>
    <property type="evidence" value="ECO:0007669"/>
    <property type="project" value="Ensembl"/>
</dbReference>
<evidence type="ECO:0000313" key="8">
    <source>
        <dbReference type="Proteomes" id="UP000002279"/>
    </source>
</evidence>
<dbReference type="GO" id="GO:0045296">
    <property type="term" value="F:cadherin binding"/>
    <property type="evidence" value="ECO:0007669"/>
    <property type="project" value="Ensembl"/>
</dbReference>
<dbReference type="GO" id="GO:0005615">
    <property type="term" value="C:extracellular space"/>
    <property type="evidence" value="ECO:0000318"/>
    <property type="project" value="GO_Central"/>
</dbReference>
<keyword evidence="8" id="KW-1185">Reference proteome</keyword>
<feature type="signal peptide" evidence="5">
    <location>
        <begin position="1"/>
        <end position="24"/>
    </location>
</feature>
<dbReference type="GO" id="GO:0042581">
    <property type="term" value="C:specific granule"/>
    <property type="evidence" value="ECO:0007669"/>
    <property type="project" value="Ensembl"/>
</dbReference>
<accession>A0A6I8PDL3</accession>
<keyword evidence="4" id="KW-0175">Coiled coil</keyword>
<dbReference type="GeneTree" id="ENSGT00940000155454"/>
<dbReference type="PANTHER" id="PTHR23192">
    <property type="entry name" value="OLFACTOMEDIN-RELATED"/>
    <property type="match status" value="1"/>
</dbReference>
<dbReference type="GO" id="GO:1900026">
    <property type="term" value="P:positive regulation of substrate adhesion-dependent cell spreading"/>
    <property type="evidence" value="ECO:0007669"/>
    <property type="project" value="Ensembl"/>
</dbReference>
<reference evidence="7" key="3">
    <citation type="submission" date="2025-09" db="UniProtKB">
        <authorList>
            <consortium name="Ensembl"/>
        </authorList>
    </citation>
    <scope>IDENTIFICATION</scope>
    <source>
        <strain evidence="7">Glennie</strain>
    </source>
</reference>
<reference evidence="7 8" key="1">
    <citation type="journal article" date="2008" name="Nature">
        <title>Genome analysis of the platypus reveals unique signatures of evolution.</title>
        <authorList>
            <person name="Warren W.C."/>
            <person name="Hillier L.W."/>
            <person name="Marshall Graves J.A."/>
            <person name="Birney E."/>
            <person name="Ponting C.P."/>
            <person name="Grutzner F."/>
            <person name="Belov K."/>
            <person name="Miller W."/>
            <person name="Clarke L."/>
            <person name="Chinwalla A.T."/>
            <person name="Yang S.P."/>
            <person name="Heger A."/>
            <person name="Locke D.P."/>
            <person name="Miethke P."/>
            <person name="Waters P.D."/>
            <person name="Veyrunes F."/>
            <person name="Fulton L."/>
            <person name="Fulton B."/>
            <person name="Graves T."/>
            <person name="Wallis J."/>
            <person name="Puente X.S."/>
            <person name="Lopez-Otin C."/>
            <person name="Ordonez G.R."/>
            <person name="Eichler E.E."/>
            <person name="Chen L."/>
            <person name="Cheng Z."/>
            <person name="Deakin J.E."/>
            <person name="Alsop A."/>
            <person name="Thompson K."/>
            <person name="Kirby P."/>
            <person name="Papenfuss A.T."/>
            <person name="Wakefield M.J."/>
            <person name="Olender T."/>
            <person name="Lancet D."/>
            <person name="Huttley G.A."/>
            <person name="Smit A.F."/>
            <person name="Pask A."/>
            <person name="Temple-Smith P."/>
            <person name="Batzer M.A."/>
            <person name="Walker J.A."/>
            <person name="Konkel M.K."/>
            <person name="Harris R.S."/>
            <person name="Whittington C.M."/>
            <person name="Wong E.S."/>
            <person name="Gemmell N.J."/>
            <person name="Buschiazzo E."/>
            <person name="Vargas Jentzsch I.M."/>
            <person name="Merkel A."/>
            <person name="Schmitz J."/>
            <person name="Zemann A."/>
            <person name="Churakov G."/>
            <person name="Kriegs J.O."/>
            <person name="Brosius J."/>
            <person name="Murchison E.P."/>
            <person name="Sachidanandam R."/>
            <person name="Smith C."/>
            <person name="Hannon G.J."/>
            <person name="Tsend-Ayush E."/>
            <person name="McMillan D."/>
            <person name="Attenborough R."/>
            <person name="Rens W."/>
            <person name="Ferguson-Smith M."/>
            <person name="Lefevre C.M."/>
            <person name="Sharp J.A."/>
            <person name="Nicholas K.R."/>
            <person name="Ray D.A."/>
            <person name="Kube M."/>
            <person name="Reinhardt R."/>
            <person name="Pringle T.H."/>
            <person name="Taylor J."/>
            <person name="Jones R.C."/>
            <person name="Nixon B."/>
            <person name="Dacheux J.L."/>
            <person name="Niwa H."/>
            <person name="Sekita Y."/>
            <person name="Huang X."/>
            <person name="Stark A."/>
            <person name="Kheradpour P."/>
            <person name="Kellis M."/>
            <person name="Flicek P."/>
            <person name="Chen Y."/>
            <person name="Webber C."/>
            <person name="Hardison R."/>
            <person name="Nelson J."/>
            <person name="Hallsworth-Pepin K."/>
            <person name="Delehaunty K."/>
            <person name="Markovic C."/>
            <person name="Minx P."/>
            <person name="Feng Y."/>
            <person name="Kremitzki C."/>
            <person name="Mitreva M."/>
            <person name="Glasscock J."/>
            <person name="Wylie T."/>
            <person name="Wohldmann P."/>
            <person name="Thiru P."/>
            <person name="Nhan M.N."/>
            <person name="Pohl C.S."/>
            <person name="Smith S.M."/>
            <person name="Hou S."/>
            <person name="Nefedov M."/>
            <person name="de Jong P.J."/>
            <person name="Renfree M.B."/>
            <person name="Mardis E.R."/>
            <person name="Wilson R.K."/>
        </authorList>
    </citation>
    <scope>NUCLEOTIDE SEQUENCE [LARGE SCALE GENOMIC DNA]</scope>
    <source>
        <strain evidence="7 8">Glennie</strain>
    </source>
</reference>
<dbReference type="GO" id="GO:0048471">
    <property type="term" value="C:perinuclear region of cytoplasm"/>
    <property type="evidence" value="ECO:0007669"/>
    <property type="project" value="Ensembl"/>
</dbReference>
<dbReference type="Pfam" id="PF02191">
    <property type="entry name" value="OLF"/>
    <property type="match status" value="1"/>
</dbReference>
<evidence type="ECO:0000256" key="1">
    <source>
        <dbReference type="ARBA" id="ARBA00004613"/>
    </source>
</evidence>
<evidence type="ECO:0000256" key="2">
    <source>
        <dbReference type="ARBA" id="ARBA00022525"/>
    </source>
</evidence>
<organism evidence="7 8">
    <name type="scientific">Ornithorhynchus anatinus</name>
    <name type="common">Duckbill platypus</name>
    <dbReference type="NCBI Taxonomy" id="9258"/>
    <lineage>
        <taxon>Eukaryota</taxon>
        <taxon>Metazoa</taxon>
        <taxon>Chordata</taxon>
        <taxon>Craniata</taxon>
        <taxon>Vertebrata</taxon>
        <taxon>Euteleostomi</taxon>
        <taxon>Mammalia</taxon>
        <taxon>Monotremata</taxon>
        <taxon>Ornithorhynchidae</taxon>
        <taxon>Ornithorhynchus</taxon>
    </lineage>
</organism>
<evidence type="ECO:0000259" key="6">
    <source>
        <dbReference type="PROSITE" id="PS51132"/>
    </source>
</evidence>
<dbReference type="AlphaFoldDB" id="A0A6I8PDL3"/>
<feature type="chain" id="PRO_5026304437" evidence="5">
    <location>
        <begin position="25"/>
        <end position="506"/>
    </location>
</feature>
<evidence type="ECO:0000256" key="5">
    <source>
        <dbReference type="SAM" id="SignalP"/>
    </source>
</evidence>
<dbReference type="GO" id="GO:0005198">
    <property type="term" value="F:structural molecule activity"/>
    <property type="evidence" value="ECO:0007669"/>
    <property type="project" value="Ensembl"/>
</dbReference>
<protein>
    <submittedName>
        <fullName evidence="7">Olfactomedin 4</fullName>
    </submittedName>
</protein>
<dbReference type="Ensembl" id="ENSOANT00000069087.1">
    <property type="protein sequence ID" value="ENSOANP00000052734.1"/>
    <property type="gene ID" value="ENSOANG00000037547.1"/>
</dbReference>
<keyword evidence="2" id="KW-0964">Secreted</keyword>
<proteinExistence type="predicted"/>
<dbReference type="InterPro" id="IPR050605">
    <property type="entry name" value="Olfactomedin-like_domain"/>
</dbReference>
<gene>
    <name evidence="7" type="primary">OLFM4</name>
</gene>
<dbReference type="Bgee" id="ENSOANG00000037547">
    <property type="expression patterns" value="Expressed in endometrium and 1 other cell type or tissue"/>
</dbReference>
<dbReference type="GO" id="GO:0005886">
    <property type="term" value="C:plasma membrane"/>
    <property type="evidence" value="ECO:0007669"/>
    <property type="project" value="Ensembl"/>
</dbReference>
<dbReference type="GO" id="GO:0007165">
    <property type="term" value="P:signal transduction"/>
    <property type="evidence" value="ECO:0000318"/>
    <property type="project" value="GO_Central"/>
</dbReference>
<dbReference type="Proteomes" id="UP000002279">
    <property type="component" value="Chromosome 2"/>
</dbReference>
<comment type="subcellular location">
    <subcellularLocation>
        <location evidence="1">Secreted</location>
    </subcellularLocation>
</comment>
<dbReference type="FunCoup" id="A0A6I8PDL3">
    <property type="interactions" value="10"/>
</dbReference>
<dbReference type="GO" id="GO:0005829">
    <property type="term" value="C:cytosol"/>
    <property type="evidence" value="ECO:0007669"/>
    <property type="project" value="Ensembl"/>
</dbReference>
<evidence type="ECO:0000313" key="7">
    <source>
        <dbReference type="Ensembl" id="ENSOANP00000052734.1"/>
    </source>
</evidence>
<reference evidence="7" key="2">
    <citation type="submission" date="2025-08" db="UniProtKB">
        <authorList>
            <consortium name="Ensembl"/>
        </authorList>
    </citation>
    <scope>IDENTIFICATION</scope>
    <source>
        <strain evidence="7">Glennie</strain>
    </source>
</reference>
<sequence length="506" mass="57671">MMKVSILLIVLLLLHSSSLMVTSAASTPAAHQLTTSAYTSNELLSTTLPPTALTSSAPTSNLPHPQFVTNFTGSVNDHGTCQCSVSLPYTPFPVQKMESLVLTTHELSEEFYRELTKIKEYSVLIERYEQRLLNLTIRVETMEKTSISYNELDFELLKLEVKEMQRLVNQLKTTFVGSRVIIDQLEIEIKNMTLLVQELESLDKNNILTIRREIAALKNRLKECEESNKQNDLVQNFPPGSCNHSGVVNISKPSIIQLNWRGFSYKYGAWGKDYSPLTPEKTLYWVAPLNTDARYLEYYRLHNSKDDLLLFKNPRDNRITYGEGSGTAVYKNSMYIHMYSSRDIAKVNLTTNTVVVRKTLPNAAYNNRFSYAGVNWEDIDLAVDESGLWVIYATEASTGNIVISKLNDTSLEVLNTWQTKQYKPSVSNAFIVCGVLYATRAVNTRQDEIFYTYDTNTGQEGRMSILMDKMLEKLTGINYNPLDHKLYVYNEGYLMTYDLSFQTTLQ</sequence>
<dbReference type="GO" id="GO:0032991">
    <property type="term" value="C:protein-containing complex"/>
    <property type="evidence" value="ECO:0007669"/>
    <property type="project" value="Ensembl"/>
</dbReference>
<name>A0A6I8PDL3_ORNAN</name>
<comment type="caution">
    <text evidence="3">Lacks conserved residue(s) required for the propagation of feature annotation.</text>
</comment>
<dbReference type="PROSITE" id="PS51132">
    <property type="entry name" value="OLF"/>
    <property type="match status" value="1"/>
</dbReference>
<dbReference type="OMA" id="LRITYGQ"/>
<evidence type="ECO:0000256" key="3">
    <source>
        <dbReference type="PROSITE-ProRule" id="PRU00446"/>
    </source>
</evidence>
<dbReference type="GO" id="GO:0045171">
    <property type="term" value="C:intercellular bridge"/>
    <property type="evidence" value="ECO:0007669"/>
    <property type="project" value="Ensembl"/>
</dbReference>
<dbReference type="SMART" id="SM00284">
    <property type="entry name" value="OLF"/>
    <property type="match status" value="1"/>
</dbReference>
<feature type="domain" description="Olfactomedin-like" evidence="6">
    <location>
        <begin position="241"/>
        <end position="503"/>
    </location>
</feature>